<dbReference type="PANTHER" id="PTHR46599">
    <property type="entry name" value="PIGGYBAC TRANSPOSABLE ELEMENT-DERIVED PROTEIN 4"/>
    <property type="match status" value="1"/>
</dbReference>
<reference evidence="2 3" key="1">
    <citation type="journal article" date="2021" name="Elife">
        <title>Chloroplast acquisition without the gene transfer in kleptoplastic sea slugs, Plakobranchus ocellatus.</title>
        <authorList>
            <person name="Maeda T."/>
            <person name="Takahashi S."/>
            <person name="Yoshida T."/>
            <person name="Shimamura S."/>
            <person name="Takaki Y."/>
            <person name="Nagai Y."/>
            <person name="Toyoda A."/>
            <person name="Suzuki Y."/>
            <person name="Arimoto A."/>
            <person name="Ishii H."/>
            <person name="Satoh N."/>
            <person name="Nishiyama T."/>
            <person name="Hasebe M."/>
            <person name="Maruyama T."/>
            <person name="Minagawa J."/>
            <person name="Obokata J."/>
            <person name="Shigenobu S."/>
        </authorList>
    </citation>
    <scope>NUCLEOTIDE SEQUENCE [LARGE SCALE GENOMIC DNA]</scope>
</reference>
<feature type="domain" description="PiggyBac transposable element-derived protein" evidence="1">
    <location>
        <begin position="4"/>
        <end position="176"/>
    </location>
</feature>
<evidence type="ECO:0000313" key="3">
    <source>
        <dbReference type="Proteomes" id="UP000762676"/>
    </source>
</evidence>
<sequence>MKFFHISNNASEQRDRLYKIRPLVEHFTRAFSKAFTPYQNICIDELLLLFKGRIIFRQYIPLKRARFGIKLFCLTDKNGYLHYFRVYSGKDDPISNLNNDVPPKYTDMSVTSKTTVALMKSFLNKGYHLYVDNWYSSVPLLEYLHSQEVMCTSTAEANRVPKQLKNTRVPKGETAAFSK</sequence>
<organism evidence="2 3">
    <name type="scientific">Elysia marginata</name>
    <dbReference type="NCBI Taxonomy" id="1093978"/>
    <lineage>
        <taxon>Eukaryota</taxon>
        <taxon>Metazoa</taxon>
        <taxon>Spiralia</taxon>
        <taxon>Lophotrochozoa</taxon>
        <taxon>Mollusca</taxon>
        <taxon>Gastropoda</taxon>
        <taxon>Heterobranchia</taxon>
        <taxon>Euthyneura</taxon>
        <taxon>Panpulmonata</taxon>
        <taxon>Sacoglossa</taxon>
        <taxon>Placobranchoidea</taxon>
        <taxon>Plakobranchidae</taxon>
        <taxon>Elysia</taxon>
    </lineage>
</organism>
<keyword evidence="3" id="KW-1185">Reference proteome</keyword>
<accession>A0AAV4JEC6</accession>
<evidence type="ECO:0000259" key="1">
    <source>
        <dbReference type="Pfam" id="PF13843"/>
    </source>
</evidence>
<name>A0AAV4JEC6_9GAST</name>
<dbReference type="Proteomes" id="UP000762676">
    <property type="component" value="Unassembled WGS sequence"/>
</dbReference>
<dbReference type="Pfam" id="PF13843">
    <property type="entry name" value="DDE_Tnp_1_7"/>
    <property type="match status" value="1"/>
</dbReference>
<gene>
    <name evidence="2" type="ORF">ElyMa_003329100</name>
</gene>
<protein>
    <submittedName>
        <fullName evidence="2">PiggyBac transposable element-derived protein 4</fullName>
    </submittedName>
</protein>
<dbReference type="AlphaFoldDB" id="A0AAV4JEC6"/>
<dbReference type="InterPro" id="IPR029526">
    <property type="entry name" value="PGBD"/>
</dbReference>
<comment type="caution">
    <text evidence="2">The sequence shown here is derived from an EMBL/GenBank/DDBJ whole genome shotgun (WGS) entry which is preliminary data.</text>
</comment>
<dbReference type="EMBL" id="BMAT01006852">
    <property type="protein sequence ID" value="GFS21064.1"/>
    <property type="molecule type" value="Genomic_DNA"/>
</dbReference>
<dbReference type="PANTHER" id="PTHR46599:SF3">
    <property type="entry name" value="PIGGYBAC TRANSPOSABLE ELEMENT-DERIVED PROTEIN 4"/>
    <property type="match status" value="1"/>
</dbReference>
<proteinExistence type="predicted"/>
<evidence type="ECO:0000313" key="2">
    <source>
        <dbReference type="EMBL" id="GFS21064.1"/>
    </source>
</evidence>